<dbReference type="Proteomes" id="UP000198287">
    <property type="component" value="Unassembled WGS sequence"/>
</dbReference>
<dbReference type="SUPFAM" id="SSF50044">
    <property type="entry name" value="SH3-domain"/>
    <property type="match status" value="1"/>
</dbReference>
<evidence type="ECO:0000256" key="10">
    <source>
        <dbReference type="ARBA" id="ARBA00023203"/>
    </source>
</evidence>
<dbReference type="InterPro" id="IPR001849">
    <property type="entry name" value="PH_domain"/>
</dbReference>
<dbReference type="STRING" id="158441.A0A226ENY4"/>
<dbReference type="OrthoDB" id="9942256at2759"/>
<feature type="compositionally biased region" description="Polar residues" evidence="13">
    <location>
        <begin position="3511"/>
        <end position="3530"/>
    </location>
</feature>
<dbReference type="PROSITE" id="PS00019">
    <property type="entry name" value="ACTININ_1"/>
    <property type="match status" value="1"/>
</dbReference>
<dbReference type="InterPro" id="IPR036028">
    <property type="entry name" value="SH3-like_dom_sf"/>
</dbReference>
<proteinExistence type="inferred from homology"/>
<feature type="domain" description="SH3" evidence="14">
    <location>
        <begin position="816"/>
        <end position="874"/>
    </location>
</feature>
<feature type="coiled-coil region" evidence="12">
    <location>
        <begin position="1424"/>
        <end position="1485"/>
    </location>
</feature>
<dbReference type="GO" id="GO:0051693">
    <property type="term" value="P:actin filament capping"/>
    <property type="evidence" value="ECO:0007669"/>
    <property type="project" value="UniProtKB-KW"/>
</dbReference>
<evidence type="ECO:0000256" key="8">
    <source>
        <dbReference type="ARBA" id="ARBA00022701"/>
    </source>
</evidence>
<feature type="region of interest" description="Disordered" evidence="13">
    <location>
        <begin position="3677"/>
        <end position="3720"/>
    </location>
</feature>
<dbReference type="SMART" id="SM00233">
    <property type="entry name" value="PH"/>
    <property type="match status" value="1"/>
</dbReference>
<dbReference type="InterPro" id="IPR001589">
    <property type="entry name" value="Actinin_actin-bd_CS"/>
</dbReference>
<dbReference type="Pfam" id="PF00435">
    <property type="entry name" value="Spectrin"/>
    <property type="match status" value="17"/>
</dbReference>
<dbReference type="SUPFAM" id="SSF50729">
    <property type="entry name" value="PH domain-like"/>
    <property type="match status" value="1"/>
</dbReference>
<dbReference type="CDD" id="cd10571">
    <property type="entry name" value="PH_beta_spectrin"/>
    <property type="match status" value="1"/>
</dbReference>
<dbReference type="Gene3D" id="2.30.29.30">
    <property type="entry name" value="Pleckstrin-homology domain (PH domain)/Phosphotyrosine-binding domain (PTB)"/>
    <property type="match status" value="1"/>
</dbReference>
<name>A0A226ENY4_FOLCA</name>
<evidence type="ECO:0000256" key="13">
    <source>
        <dbReference type="SAM" id="MobiDB-lite"/>
    </source>
</evidence>
<keyword evidence="5" id="KW-0963">Cytoplasm</keyword>
<reference evidence="17 18" key="1">
    <citation type="submission" date="2015-12" db="EMBL/GenBank/DDBJ databases">
        <title>The genome of Folsomia candida.</title>
        <authorList>
            <person name="Faddeeva A."/>
            <person name="Derks M.F."/>
            <person name="Anvar Y."/>
            <person name="Smit S."/>
            <person name="Van Straalen N."/>
            <person name="Roelofs D."/>
        </authorList>
    </citation>
    <scope>NUCLEOTIDE SEQUENCE [LARGE SCALE GENOMIC DNA]</scope>
    <source>
        <strain evidence="17 18">VU population</strain>
        <tissue evidence="17">Whole body</tissue>
    </source>
</reference>
<dbReference type="InterPro" id="IPR041681">
    <property type="entry name" value="PH_9"/>
</dbReference>
<feature type="coiled-coil region" evidence="12">
    <location>
        <begin position="3366"/>
        <end position="3417"/>
    </location>
</feature>
<evidence type="ECO:0000259" key="15">
    <source>
        <dbReference type="PROSITE" id="PS50003"/>
    </source>
</evidence>
<feature type="compositionally biased region" description="Basic and acidic residues" evidence="13">
    <location>
        <begin position="3757"/>
        <end position="3767"/>
    </location>
</feature>
<dbReference type="Pfam" id="PF00307">
    <property type="entry name" value="CH"/>
    <property type="match status" value="2"/>
</dbReference>
<sequence length="3854" mass="445884">MTTKPKPTSTGGLHGDDLVNFEKGRIKQLQDERLTIQKKTFTKWMNSFLLKARMEVEDLFKDLADGRKLLKLLEIISGEKLGKPNSGKMRVHHVENVNKSLAFLHTKVRLESIGAEDIVDGNPRLILGLIWTIILRFQIQEIEIDVDEDNHESTEKKSAKDALLLWCQRKTSGYPNVAINDFTGSWRSGLGFNALIHAHRPDLINYSSLVPSKHIDNLNNAFDTAERGLGIPRLLDAEDIDTTRPDEKSILTYVASYYHTFARMKSELKGGRRIANIINQIMEAENLQHSYELQTTDLLNWIILTTKKFNDLPTPPTVQLIKTELSTFKNYRTTEKPPKYVEKSEIEANYHNINIRLKELNQNSYSPPDGKYLKDIEKHWELLEKSENKLEAKLKSELLRQMKLEEIAVKFWKKAQLRSGYLKDMIQVLSDVRYGINLGQIEATLKKHEAISADILAREERCMQLREMSEFLSRECYHDAGEVKKKADLVLETWNELIQLLNKHRVNFDKFNFVNSKKLDVANVMEEILNFRGKIQGKKPRNLIEAEELLSGLGLEEVAIGNLGEYIEKLKRVDLGGELKGEVEGMVREFGELQGEVRGYRVRLEEELSYFKACQDLDEELEWVEDKRRIVRGVGSKLKDLRGVVRVRGKLKTLQEETKARSELHQKLLETCSELSIETTHLTEKIHSLKKEILEKHQKLSNLEKTFQTFQDCNEIGDWINEKKPLVESLDFGNDVATATALLQRHKGLINEIESFRGDVVALENRKKMGNGEISGGEEEEEEEVVYTQEQRLVPQDYYEEEVEERTEYKTVTEERPVAQVKALYPFNGQDGLEVGKGEVMFLLSKTNTDWWNVRKSSGVDGFVPANYVKEIEPKVVMVQVRKPELIKETKRIKKTKMVMETFNVKKKATEKPIGQKENKKNLEARISQVVNGYREVVQLGETRLASLHSSIHLHHYLSECDDFEKWLLEKHRQLTMETTESIETEKKKFDKLFTDLSACTKRLENIDAMATTLKTYPQVQPRQKQIHKLYEELNKLKNEKEKSLEGASIVELFHRNCSELNEWIDEKREQIEGGVIIVNDLKTVQGLQRKHLNIERELVPVREKVERVRDLGTSALREYPREEKSITAALAKSQSKWQNLLTSANTRRSNLDAAVGMEIFQNSYKSLKQFSITMETEFLPPDTKKIKDVSTAEDLLKSHEQLLDELKNKSDEFHQVIELGVKLDDPKIVSMVTELKNYKEELPKKWQQKQDLLSQILDLKMFEKEADSIDRQIKSPKLNHHGNSLEEIEYLIKQHDNYENSLLAMDERVRIFVAMAEKLEKIHNHGDFINQRKNEVLEKRNNLKTEAMETRKLLQKSLNFHEFETEIQDMLQWIGEKKSVANSEDFKDLANLEKKLKKHAVFSGELRANEVKLNSLNKIGEKLVKSKNNEEKVEKLLKNLNQEWNSLKDLCTEKYKNLKQAEISVDYLKNVDQCDEKISELEKELNSKDLGKDRRACKELLKKHEFNESELNNLGKKIDELVELGELLVKEGHFDGERILQVAKELKVKLDKLKDPARKRREALEELLRFYDFLWDLDNEMGYIKDKEGVVVGMGLPGGIHEAGVKVKKVQKHHQELVNHAPVIEKVLATGGTLIEQNHPEKKKIEKNCEELRSAWSKLLNLTSEKQTRLEFCLKTHQYYNDAAEVEAWIQEKVNLLTTPLPPSIDKSSTVSLLTKHKTTELEIDSYTSIIQEMGHLISKSNPDYHAMVAKQQEIEKEILTLKNLANEKRSKLIETMNKHEFFIESAEFRAWIEEMIAFFSSEDYGVDHEHLERIKNKFFIVKNGVKQGEGKLKNLDALVARIPDSAGGEGVLGEEVGGVGDRWNYLLTAMEARELKLIAAGEIHRFNRDVADALERIHEKINEIPEETGKDYNSCELLLRNMENFENDLVPLEAQLQVLLDDSTRLSTLYPTNAPNIHEEQQLVLQNWQKLQSLTDHKKSTLQTNLDFYKFKSHHRDLTSWFNTLLRQLDSQDKSRDATLLMTEHEQLKLEIDSRKEKYSQVLELGNSIKSMETVAEKLTELTKQLPSLESKWASKKIYLDQLIDLQIFLRDSKTLSSVLTSQEIQLLSDTSATTVEELEKLLKKHLNLEHLISTQEPKFQMLEGKKLIEQNHFDKVQVSEIIQEITEKRSKILTLCSVKKSKLEEKLTYLKFLRDVEESLIYLQEKEKILENLNKESLSLEEKVKKLKKHQAFEAELLRGNVPNVIIQAEILDPELHKNLHSKYENLLEKSRIVGRGLEEAHDILEFQNKIDKLEEWIRIRENLILSNDLGRDFEHCEDLIKRLDLDKLDDSRIEEINSIGKKLGQDDVIKRLHTRWTELKSNLSKYKSRLEDSLEIHHFNFKIDELDLRISDKIPSLKVEDLGKDLESVEGLLRKLDQIEVEMGIIQGKIREMRGLEKELIKKDPSISMEKVVNSFEILRDLSASRRTNLQDSLEYQKYLRKTSELEKFTEISISKLRNSKLPVNLKESKELLETQTTIKNELHAKLTQFDQLHAEISKIIENNQYFNELNNCLELITDLKNKLIGAIETRDLKLNQGVKLQNFYTVTKETEELQNELDSVCKYFLGDELGLFLKMLKFHEDSVDLLKKCELKTMETCNYGEELLTEGHYSSEEIKQKIKELNSKFNQLKINYDEKTRFLIDGRDFKKFLNSVSIVNLYLNEKNTIATDDNYSDMTNLQSKIQKHETFQKEIGVYLETKVVQLNSEGQNLISEENLHGDEILEKLKEVESLSEKLIKNSNEKRNKLYESYSALLFFNNLEDLDVFLEEGNFEDEPSDLQHAGNLLKKWSLLKESYHGKFEIVEGIKMTNRGFKSAGHFMHREIDRKVTELIEKFDSFSDRIDSKIVELQISYDKFLYSRDLKEITDFITEKNQSIENLELGNSVEQVGKLGKILESINQEIESMETKIKELNDAELTGKYEKLRLNHDLKKKLLGESLKSQVFQAKIGEANFYIKEKSTVFNSADFGSDEESCDKLIKKFHGNYQNLQSFKSSYEEILNFAGELEDNYDCQNIKAILDQFKTHFSNLQKLADTRKQKLLDAEKLYRFKRESTELTDWIELQIQTASSEDYGRDVEHVEILIQKFDTYLKSILNNGENRVGGFSSGGKQLIELKHPDEDFISEKVDEIGRTWEEFKELAGARTEALEGAKRVHVFDRMADETVGWMGEKLVGGFSGGEVEEKILREAVEKVVKEGRELGREFPDAEEHVESKLTETLDHWTAYLTALHTHQQKLIAMETISEYFTLYETLTHTLVEFHTRVATSALLTHGVEQSEQNLQKLVEITSEYNSKLGKFTNFVAKGTEFIRNSHFLSEEINVKITTLQEKQRNLVVTMETKKKLLEQNLDLQKFLFDLNNFDANLKSKMAEIEETEESESLSKIESNLREFEDLEMYLELIGGKLEVVERVTLIEEVAMERKLREIEEEKRRVLEGVRQREIERIKGERQEVRRGSDPSKTKNLSVDELLPRSSSFRTTPTGTNPSVTMVTTEKKPKRTPSFTTRRRTTSFRKLKQVDSSHLPPITIDGYLERKHEFLSPGKRATNRSWKTFYTVLCGQLLCFFKDQEDFVESKSGSGSPVNIFGCQVEVAGDYLKKRHVFRVRLFDGSEYLFACESEEMVNLWVEKLTLVGKLEPREQLSQPLTPQETHTHRHHDNSNDGDQSSSEDEVRMLRNKPRSREPLYANVSSGLFVEEQIHRAKPPIPPRSSSIVGAAAKNGDHHGDDAYRPRGRHGNLITNNPYHSVYQAGTLPGPHGNAGDLQPRSSGSLPTPVKHDSSSESDTPKSHHHHGDKKAQKKAGTGLMGLFKRKKATQL</sequence>
<dbReference type="CDD" id="cd21194">
    <property type="entry name" value="CH_beta_spectrin_rpt2"/>
    <property type="match status" value="1"/>
</dbReference>
<evidence type="ECO:0000256" key="2">
    <source>
        <dbReference type="ARBA" id="ARBA00006826"/>
    </source>
</evidence>
<evidence type="ECO:0000259" key="16">
    <source>
        <dbReference type="PROSITE" id="PS50021"/>
    </source>
</evidence>
<keyword evidence="6" id="KW-0597">Phosphoprotein</keyword>
<keyword evidence="7" id="KW-0344">Guanine-nucleotide releasing factor</keyword>
<feature type="domain" description="Calponin-homology (CH)" evidence="16">
    <location>
        <begin position="157"/>
        <end position="262"/>
    </location>
</feature>
<dbReference type="InterPro" id="IPR001715">
    <property type="entry name" value="CH_dom"/>
</dbReference>
<evidence type="ECO:0000256" key="5">
    <source>
        <dbReference type="ARBA" id="ARBA00022490"/>
    </source>
</evidence>
<feature type="coiled-coil region" evidence="12">
    <location>
        <begin position="1190"/>
        <end position="1217"/>
    </location>
</feature>
<feature type="coiled-coil region" evidence="12">
    <location>
        <begin position="2199"/>
        <end position="2233"/>
    </location>
</feature>
<dbReference type="Gene3D" id="2.30.30.40">
    <property type="entry name" value="SH3 Domains"/>
    <property type="match status" value="1"/>
</dbReference>
<dbReference type="GO" id="GO:0016020">
    <property type="term" value="C:membrane"/>
    <property type="evidence" value="ECO:0007669"/>
    <property type="project" value="UniProtKB-ARBA"/>
</dbReference>
<dbReference type="PROSITE" id="PS50021">
    <property type="entry name" value="CH"/>
    <property type="match status" value="2"/>
</dbReference>
<dbReference type="InterPro" id="IPR036872">
    <property type="entry name" value="CH_dom_sf"/>
</dbReference>
<protein>
    <submittedName>
        <fullName evidence="17">Spectrin beta chain, non-erythrocytic 1</fullName>
    </submittedName>
</protein>
<keyword evidence="9" id="KW-0677">Repeat</keyword>
<evidence type="ECO:0000313" key="18">
    <source>
        <dbReference type="Proteomes" id="UP000198287"/>
    </source>
</evidence>
<feature type="compositionally biased region" description="Basic and acidic residues" evidence="13">
    <location>
        <begin position="3812"/>
        <end position="3824"/>
    </location>
</feature>
<dbReference type="FunFam" id="1.10.418.10:FF:000001">
    <property type="entry name" value="Actinin alpha 1"/>
    <property type="match status" value="1"/>
</dbReference>
<feature type="domain" description="PH" evidence="15">
    <location>
        <begin position="3563"/>
        <end position="3672"/>
    </location>
</feature>
<feature type="domain" description="Calponin-homology (CH)" evidence="16">
    <location>
        <begin position="35"/>
        <end position="138"/>
    </location>
</feature>
<dbReference type="OMA" id="DAIMEEC"/>
<dbReference type="SUPFAM" id="SSF47576">
    <property type="entry name" value="Calponin-homology domain, CH-domain"/>
    <property type="match status" value="1"/>
</dbReference>
<dbReference type="Pfam" id="PF14604">
    <property type="entry name" value="SH3_9"/>
    <property type="match status" value="1"/>
</dbReference>
<dbReference type="CDD" id="cd21193">
    <property type="entry name" value="CH_beta_spectrin_rpt1"/>
    <property type="match status" value="1"/>
</dbReference>
<evidence type="ECO:0000256" key="11">
    <source>
        <dbReference type="PROSITE-ProRule" id="PRU00192"/>
    </source>
</evidence>
<dbReference type="Pfam" id="PF15410">
    <property type="entry name" value="PH_9"/>
    <property type="match status" value="1"/>
</dbReference>
<dbReference type="CDD" id="cd00176">
    <property type="entry name" value="SPEC"/>
    <property type="match status" value="12"/>
</dbReference>
<comment type="caution">
    <text evidence="17">The sequence shown here is derived from an EMBL/GenBank/DDBJ whole genome shotgun (WGS) entry which is preliminary data.</text>
</comment>
<dbReference type="PANTHER" id="PTHR11915">
    <property type="entry name" value="SPECTRIN/FILAMIN RELATED CYTOSKELETAL PROTEIN"/>
    <property type="match status" value="1"/>
</dbReference>
<dbReference type="SMART" id="SM00326">
    <property type="entry name" value="SH3"/>
    <property type="match status" value="1"/>
</dbReference>
<feature type="compositionally biased region" description="Basic residues" evidence="13">
    <location>
        <begin position="3825"/>
        <end position="3836"/>
    </location>
</feature>
<comment type="subcellular location">
    <subcellularLocation>
        <location evidence="1">Cytoplasm</location>
    </subcellularLocation>
</comment>
<dbReference type="GO" id="GO:0005085">
    <property type="term" value="F:guanyl-nucleotide exchange factor activity"/>
    <property type="evidence" value="ECO:0007669"/>
    <property type="project" value="UniProtKB-KW"/>
</dbReference>
<evidence type="ECO:0000256" key="12">
    <source>
        <dbReference type="SAM" id="Coils"/>
    </source>
</evidence>
<dbReference type="GO" id="GO:0005874">
    <property type="term" value="C:microtubule"/>
    <property type="evidence" value="ECO:0007669"/>
    <property type="project" value="UniProtKB-KW"/>
</dbReference>
<keyword evidence="8" id="KW-0493">Microtubule</keyword>
<feature type="region of interest" description="Disordered" evidence="13">
    <location>
        <begin position="3740"/>
        <end position="3854"/>
    </location>
</feature>
<dbReference type="PRINTS" id="PR00683">
    <property type="entry name" value="SPECTRINPH"/>
</dbReference>
<evidence type="ECO:0000313" key="17">
    <source>
        <dbReference type="EMBL" id="OXA59342.1"/>
    </source>
</evidence>
<dbReference type="InterPro" id="IPR001605">
    <property type="entry name" value="PH_dom-spectrin-type"/>
</dbReference>
<accession>A0A226ENY4</accession>
<dbReference type="InterPro" id="IPR002017">
    <property type="entry name" value="Spectrin_repeat"/>
</dbReference>
<dbReference type="GO" id="GO:0005737">
    <property type="term" value="C:cytoplasm"/>
    <property type="evidence" value="ECO:0007669"/>
    <property type="project" value="UniProtKB-SubCell"/>
</dbReference>
<dbReference type="EMBL" id="LNIX01000002">
    <property type="protein sequence ID" value="OXA59342.1"/>
    <property type="molecule type" value="Genomic_DNA"/>
</dbReference>
<keyword evidence="4" id="KW-0117">Actin capping</keyword>
<dbReference type="FunFam" id="1.10.418.10:FF:000043">
    <property type="entry name" value="Spectrin beta chain, non-erythrocytic"/>
    <property type="match status" value="1"/>
</dbReference>
<dbReference type="FunFam" id="2.30.29.30:FF:000024">
    <property type="entry name" value="Spectrin beta chain"/>
    <property type="match status" value="1"/>
</dbReference>
<dbReference type="InterPro" id="IPR011993">
    <property type="entry name" value="PH-like_dom_sf"/>
</dbReference>
<dbReference type="SMART" id="SM00150">
    <property type="entry name" value="SPEC"/>
    <property type="match status" value="27"/>
</dbReference>
<dbReference type="PROSITE" id="PS50002">
    <property type="entry name" value="SH3"/>
    <property type="match status" value="1"/>
</dbReference>
<dbReference type="GO" id="GO:0005543">
    <property type="term" value="F:phospholipid binding"/>
    <property type="evidence" value="ECO:0007669"/>
    <property type="project" value="InterPro"/>
</dbReference>
<keyword evidence="12" id="KW-0175">Coiled coil</keyword>
<evidence type="ECO:0000256" key="3">
    <source>
        <dbReference type="ARBA" id="ARBA00022443"/>
    </source>
</evidence>
<comment type="similarity">
    <text evidence="2">Belongs to the spectrin family.</text>
</comment>
<evidence type="ECO:0000256" key="7">
    <source>
        <dbReference type="ARBA" id="ARBA00022658"/>
    </source>
</evidence>
<gene>
    <name evidence="17" type="ORF">Fcan01_05579</name>
</gene>
<dbReference type="InterPro" id="IPR018159">
    <property type="entry name" value="Spectrin/alpha-actinin"/>
</dbReference>
<dbReference type="GO" id="GO:0003779">
    <property type="term" value="F:actin binding"/>
    <property type="evidence" value="ECO:0007669"/>
    <property type="project" value="UniProtKB-KW"/>
</dbReference>
<evidence type="ECO:0000256" key="1">
    <source>
        <dbReference type="ARBA" id="ARBA00004496"/>
    </source>
</evidence>
<keyword evidence="3 11" id="KW-0728">SH3 domain</keyword>
<keyword evidence="10" id="KW-0009">Actin-binding</keyword>
<dbReference type="InterPro" id="IPR001452">
    <property type="entry name" value="SH3_domain"/>
</dbReference>
<dbReference type="SMART" id="SM00033">
    <property type="entry name" value="CH"/>
    <property type="match status" value="2"/>
</dbReference>
<evidence type="ECO:0000259" key="14">
    <source>
        <dbReference type="PROSITE" id="PS50002"/>
    </source>
</evidence>
<dbReference type="Gene3D" id="1.20.58.60">
    <property type="match status" value="17"/>
</dbReference>
<dbReference type="PROSITE" id="PS00020">
    <property type="entry name" value="ACTININ_2"/>
    <property type="match status" value="1"/>
</dbReference>
<dbReference type="Gene3D" id="1.10.418.10">
    <property type="entry name" value="Calponin-like domain"/>
    <property type="match status" value="2"/>
</dbReference>
<organism evidence="17 18">
    <name type="scientific">Folsomia candida</name>
    <name type="common">Springtail</name>
    <dbReference type="NCBI Taxonomy" id="158441"/>
    <lineage>
        <taxon>Eukaryota</taxon>
        <taxon>Metazoa</taxon>
        <taxon>Ecdysozoa</taxon>
        <taxon>Arthropoda</taxon>
        <taxon>Hexapoda</taxon>
        <taxon>Collembola</taxon>
        <taxon>Entomobryomorpha</taxon>
        <taxon>Isotomoidea</taxon>
        <taxon>Isotomidae</taxon>
        <taxon>Proisotominae</taxon>
        <taxon>Folsomia</taxon>
    </lineage>
</organism>
<evidence type="ECO:0000256" key="4">
    <source>
        <dbReference type="ARBA" id="ARBA00022467"/>
    </source>
</evidence>
<evidence type="ECO:0000256" key="9">
    <source>
        <dbReference type="ARBA" id="ARBA00022737"/>
    </source>
</evidence>
<dbReference type="PROSITE" id="PS50003">
    <property type="entry name" value="PH_DOMAIN"/>
    <property type="match status" value="1"/>
</dbReference>
<keyword evidence="18" id="KW-1185">Reference proteome</keyword>
<evidence type="ECO:0000256" key="6">
    <source>
        <dbReference type="ARBA" id="ARBA00022553"/>
    </source>
</evidence>
<dbReference type="SUPFAM" id="SSF46966">
    <property type="entry name" value="Spectrin repeat"/>
    <property type="match status" value="26"/>
</dbReference>
<feature type="region of interest" description="Disordered" evidence="13">
    <location>
        <begin position="3487"/>
        <end position="3545"/>
    </location>
</feature>
<feature type="compositionally biased region" description="Basic and acidic residues" evidence="13">
    <location>
        <begin position="3487"/>
        <end position="3499"/>
    </location>
</feature>
<feature type="compositionally biased region" description="Polar residues" evidence="13">
    <location>
        <begin position="3678"/>
        <end position="3687"/>
    </location>
</feature>